<dbReference type="PROSITE" id="PS50893">
    <property type="entry name" value="ABC_TRANSPORTER_2"/>
    <property type="match status" value="1"/>
</dbReference>
<evidence type="ECO:0000256" key="2">
    <source>
        <dbReference type="ARBA" id="ARBA00022840"/>
    </source>
</evidence>
<dbReference type="RefSeq" id="WP_008471473.1">
    <property type="nucleotide sequence ID" value="NZ_AYZP01000006.1"/>
</dbReference>
<keyword evidence="1" id="KW-0547">Nucleotide-binding</keyword>
<dbReference type="SUPFAM" id="SSF52540">
    <property type="entry name" value="P-loop containing nucleoside triphosphate hydrolases"/>
    <property type="match status" value="1"/>
</dbReference>
<dbReference type="EMBL" id="CAKE01000022">
    <property type="protein sequence ID" value="CCI82400.1"/>
    <property type="molecule type" value="Genomic_DNA"/>
</dbReference>
<dbReference type="OrthoDB" id="9791546at2"/>
<dbReference type="InterPro" id="IPR003439">
    <property type="entry name" value="ABC_transporter-like_ATP-bd"/>
</dbReference>
<reference evidence="4 5" key="1">
    <citation type="submission" date="2012-06" db="EMBL/GenBank/DDBJ databases">
        <title>Draft Genome Sequence of Lactobacillus hominis Strain CRBIP 24.179T, isolated from human intestine.</title>
        <authorList>
            <person name="Cousin S."/>
            <person name="Ma L."/>
            <person name="Bizet C."/>
            <person name="Loux V."/>
            <person name="Bouchier C."/>
            <person name="Clermont D."/>
            <person name="Creno S."/>
        </authorList>
    </citation>
    <scope>NUCLEOTIDE SEQUENCE [LARGE SCALE GENOMIC DNA]</scope>
    <source>
        <strain evidence="5">CRBIP 24.179T</strain>
    </source>
</reference>
<dbReference type="GO" id="GO:0005524">
    <property type="term" value="F:ATP binding"/>
    <property type="evidence" value="ECO:0007669"/>
    <property type="project" value="UniProtKB-KW"/>
</dbReference>
<dbReference type="GeneID" id="82847612"/>
<dbReference type="PANTHER" id="PTHR42798:SF4">
    <property type="entry name" value="ABC TRANSPORTER DOMAIN-CONTAINING PROTEIN"/>
    <property type="match status" value="1"/>
</dbReference>
<accession>I7KHU3</accession>
<protein>
    <submittedName>
        <fullName evidence="4">ABC superfamily ATP binding cassette transporter ABC protein</fullName>
    </submittedName>
</protein>
<dbReference type="InterPro" id="IPR017871">
    <property type="entry name" value="ABC_transporter-like_CS"/>
</dbReference>
<dbReference type="InterPro" id="IPR003593">
    <property type="entry name" value="AAA+_ATPase"/>
</dbReference>
<organism evidence="4 5">
    <name type="scientific">Lactobacillus hominis DSM 23910 = CRBIP 24.179</name>
    <dbReference type="NCBI Taxonomy" id="1423758"/>
    <lineage>
        <taxon>Bacteria</taxon>
        <taxon>Bacillati</taxon>
        <taxon>Bacillota</taxon>
        <taxon>Bacilli</taxon>
        <taxon>Lactobacillales</taxon>
        <taxon>Lactobacillaceae</taxon>
        <taxon>Lactobacillus</taxon>
    </lineage>
</organism>
<dbReference type="GO" id="GO:0016887">
    <property type="term" value="F:ATP hydrolysis activity"/>
    <property type="evidence" value="ECO:0007669"/>
    <property type="project" value="InterPro"/>
</dbReference>
<dbReference type="AlphaFoldDB" id="I7KHU3"/>
<dbReference type="eggNOG" id="COG1136">
    <property type="taxonomic scope" value="Bacteria"/>
</dbReference>
<sequence>MNKPIIKIKNLTMQFQNKTIFKNLNLDILPGEITTIYGDSGSGKSTLLNIIGLLEKPTSGEYILLDETAPKIRSQKARKILKYKISYLFQNFALLSDQNIKKNLDLAYVSHKRSKDSFNKQKQELLHHFLPDISEKTVVGKLSGGEQQRIALVRALLKPTEILLCDEPTGSLDPHNRTKIFEALVYAKNQGKTVVIVSHDPYIIEHSDHSFDIKSLSS</sequence>
<evidence type="ECO:0000259" key="3">
    <source>
        <dbReference type="PROSITE" id="PS50893"/>
    </source>
</evidence>
<dbReference type="PANTHER" id="PTHR42798">
    <property type="entry name" value="LIPOPROTEIN-RELEASING SYSTEM ATP-BINDING PROTEIN LOLD"/>
    <property type="match status" value="1"/>
</dbReference>
<evidence type="ECO:0000313" key="5">
    <source>
        <dbReference type="Proteomes" id="UP000009320"/>
    </source>
</evidence>
<gene>
    <name evidence="4" type="ORF">BN55_04705</name>
</gene>
<dbReference type="InterPro" id="IPR027417">
    <property type="entry name" value="P-loop_NTPase"/>
</dbReference>
<dbReference type="Gene3D" id="3.40.50.300">
    <property type="entry name" value="P-loop containing nucleotide triphosphate hydrolases"/>
    <property type="match status" value="1"/>
</dbReference>
<comment type="caution">
    <text evidence="4">The sequence shown here is derived from an EMBL/GenBank/DDBJ whole genome shotgun (WGS) entry which is preliminary data.</text>
</comment>
<dbReference type="PROSITE" id="PS00211">
    <property type="entry name" value="ABC_TRANSPORTER_1"/>
    <property type="match status" value="1"/>
</dbReference>
<dbReference type="Proteomes" id="UP000009320">
    <property type="component" value="Unassembled WGS sequence"/>
</dbReference>
<dbReference type="STRING" id="1423758.FC41_GL001680"/>
<evidence type="ECO:0000313" key="4">
    <source>
        <dbReference type="EMBL" id="CCI82400.1"/>
    </source>
</evidence>
<proteinExistence type="predicted"/>
<keyword evidence="5" id="KW-1185">Reference proteome</keyword>
<name>I7KHU3_9LACO</name>
<evidence type="ECO:0000256" key="1">
    <source>
        <dbReference type="ARBA" id="ARBA00022741"/>
    </source>
</evidence>
<dbReference type="Pfam" id="PF00005">
    <property type="entry name" value="ABC_tran"/>
    <property type="match status" value="1"/>
</dbReference>
<feature type="domain" description="ABC transporter" evidence="3">
    <location>
        <begin position="6"/>
        <end position="216"/>
    </location>
</feature>
<dbReference type="SMART" id="SM00382">
    <property type="entry name" value="AAA"/>
    <property type="match status" value="1"/>
</dbReference>
<dbReference type="PATRIC" id="fig|1423758.3.peg.1712"/>
<keyword evidence="2" id="KW-0067">ATP-binding</keyword>